<dbReference type="PROSITE" id="PS00463">
    <property type="entry name" value="ZN2_CY6_FUNGAL_1"/>
    <property type="match status" value="1"/>
</dbReference>
<dbReference type="InterPro" id="IPR052360">
    <property type="entry name" value="Transcr_Regulatory_Proteins"/>
</dbReference>
<name>A0ABQ8N5F1_PYRGI</name>
<organism evidence="9 10">
    <name type="scientific">Pyricularia grisea</name>
    <name type="common">Crabgrass-specific blast fungus</name>
    <name type="synonym">Magnaporthe grisea</name>
    <dbReference type="NCBI Taxonomy" id="148305"/>
    <lineage>
        <taxon>Eukaryota</taxon>
        <taxon>Fungi</taxon>
        <taxon>Dikarya</taxon>
        <taxon>Ascomycota</taxon>
        <taxon>Pezizomycotina</taxon>
        <taxon>Sordariomycetes</taxon>
        <taxon>Sordariomycetidae</taxon>
        <taxon>Magnaporthales</taxon>
        <taxon>Pyriculariaceae</taxon>
        <taxon>Pyricularia</taxon>
    </lineage>
</organism>
<dbReference type="PANTHER" id="PTHR36206:SF4">
    <property type="entry name" value="HYPOTHETICAL CONSERVED PROTEIN (EUROFUNG)-RELATED"/>
    <property type="match status" value="1"/>
</dbReference>
<evidence type="ECO:0000256" key="2">
    <source>
        <dbReference type="ARBA" id="ARBA00022833"/>
    </source>
</evidence>
<dbReference type="CDD" id="cd00067">
    <property type="entry name" value="GAL4"/>
    <property type="match status" value="1"/>
</dbReference>
<evidence type="ECO:0000256" key="5">
    <source>
        <dbReference type="ARBA" id="ARBA00023163"/>
    </source>
</evidence>
<dbReference type="Proteomes" id="UP001059893">
    <property type="component" value="Unassembled WGS sequence"/>
</dbReference>
<feature type="compositionally biased region" description="Basic and acidic residues" evidence="7">
    <location>
        <begin position="58"/>
        <end position="79"/>
    </location>
</feature>
<keyword evidence="3" id="KW-0805">Transcription regulation</keyword>
<keyword evidence="5" id="KW-0804">Transcription</keyword>
<evidence type="ECO:0000259" key="8">
    <source>
        <dbReference type="PROSITE" id="PS50048"/>
    </source>
</evidence>
<keyword evidence="2" id="KW-0862">Zinc</keyword>
<gene>
    <name evidence="9" type="ORF">MCOR33_010475</name>
</gene>
<evidence type="ECO:0000313" key="10">
    <source>
        <dbReference type="Proteomes" id="UP001059893"/>
    </source>
</evidence>
<keyword evidence="10" id="KW-1185">Reference proteome</keyword>
<dbReference type="InterPro" id="IPR036864">
    <property type="entry name" value="Zn2-C6_fun-type_DNA-bd_sf"/>
</dbReference>
<proteinExistence type="predicted"/>
<sequence>MSTAVEQHDPHPDYGCGVIATTSAEPVLNHSEHDAAKYLTSTPPRIIGELVRLPPRGDQLRTRPVETARPAEENAKPEDGYTPAESRWESVGSSYGARPSLPITTSADLWPRPPWPSPLRTRRYRPKALSGCMNCKLRRIKCDEKRPECTQCTRSKKTCVGYPPPPHCDRPFEEVPVAPRPDEIRPPKEEQPLALPSYVSKEGHGKIMAEKYDFYEDLDIVDPDGHEALHKGLRLRILRSSELAIGMESLQHLPLGPVVEASEPGRWSPYVKNPIRNTESGYSRALENSANMECILQQFDYLRDHGFASDFLSILVARPGAVVEIVPIYRASLVDIIDAIKALKQLMEAPYDHLDSIAKIHFGRLQSILQRALDRISAKLGSAFENRSQLHPEWPSRLATMADCQWLVRILDLALVSYSGSHAIRFDKELITEVLTGVKMSPGIIEVPASDMYCSAQLSLQRLACLDGLLDRQVWVLSSKLDPCEANRALSVLTTISLFADLWGPVYTVRHPDDNAKILQHNAGKGVIRRQDNDKVPAQMARCLLEYDEAVVPCHWESAPKHFLSRCVGGVRRLLKPPKSFLRDGDLLLIGAAEPAPEAKSGLHPNKGCQYTSDAFFADSNDMLGVPGTRPAKWVKDGLEVGAGLELSMLSFSVTGKAKKIPGTTLKQRILTRWTQAPARANPWILNHLLAVEVSQCTGNARRIALRDLLFRDELKEYLDVQMPSWASTDWGTALLQAIQSSDAEELLRFWKTHQYSRENVGQLIASILELLDDTGNDGISFRAALVHQNMEHLIKLPLDKNSWASVLGDSDISATYALVTKVCLSPKYDLNGQNSYTRCSQDDAGSNKAYTCLQTMLVLPNDVKKHIRIRGDREENAYSLTENVLMKASDLRSTAESLLRKVTGFSMYSEAKDSMDRNAVEVTLKSRRCSYGGMSKPRTKVPCQQLGLSAIDATCRISTNEQPTSILLPGSSAQESKRSRMTLQQRQSWAFPTITDSNCPGDRGPPMLPSHPVAHVLNTPTTIEGTRVNLTAWVPAKEVVEIMAGDSSQRH</sequence>
<accession>A0ABQ8N5F1</accession>
<keyword evidence="4" id="KW-0238">DNA-binding</keyword>
<evidence type="ECO:0000256" key="1">
    <source>
        <dbReference type="ARBA" id="ARBA00022723"/>
    </source>
</evidence>
<dbReference type="PROSITE" id="PS50048">
    <property type="entry name" value="ZN2_CY6_FUNGAL_2"/>
    <property type="match status" value="1"/>
</dbReference>
<dbReference type="PANTHER" id="PTHR36206">
    <property type="entry name" value="ASPERCRYPTIN BIOSYNTHESIS CLUSTER-SPECIFIC TRANSCRIPTION REGULATOR ATNN-RELATED"/>
    <property type="match status" value="1"/>
</dbReference>
<evidence type="ECO:0000313" key="9">
    <source>
        <dbReference type="EMBL" id="KAI6291623.1"/>
    </source>
</evidence>
<reference evidence="9" key="1">
    <citation type="submission" date="2021-01" db="EMBL/GenBank/DDBJ databases">
        <title>Deciphering the adaptive evolutionary patterns associated with biogeogrpahic diversity in the finger millet blast pathogen Magnaporthe oryzae in Eastern Africa.</title>
        <authorList>
            <person name="Onyema G."/>
            <person name="Shittu T.A."/>
            <person name="Dodsworth S."/>
            <person name="Devilliers S."/>
            <person name="Muthumeenakshi S."/>
            <person name="Sreenivasaprasad S."/>
        </authorList>
    </citation>
    <scope>NUCLEOTIDE SEQUENCE</scope>
    <source>
        <strain evidence="9">D15/s37</strain>
    </source>
</reference>
<evidence type="ECO:0000256" key="7">
    <source>
        <dbReference type="SAM" id="MobiDB-lite"/>
    </source>
</evidence>
<feature type="region of interest" description="Disordered" evidence="7">
    <location>
        <begin position="56"/>
        <end position="95"/>
    </location>
</feature>
<comment type="caution">
    <text evidence="9">The sequence shown here is derived from an EMBL/GenBank/DDBJ whole genome shotgun (WGS) entry which is preliminary data.</text>
</comment>
<feature type="domain" description="Zn(2)-C6 fungal-type" evidence="8">
    <location>
        <begin position="131"/>
        <end position="160"/>
    </location>
</feature>
<dbReference type="SUPFAM" id="SSF57701">
    <property type="entry name" value="Zn2/Cys6 DNA-binding domain"/>
    <property type="match status" value="1"/>
</dbReference>
<evidence type="ECO:0000256" key="6">
    <source>
        <dbReference type="ARBA" id="ARBA00023242"/>
    </source>
</evidence>
<dbReference type="Pfam" id="PF00172">
    <property type="entry name" value="Zn_clus"/>
    <property type="match status" value="1"/>
</dbReference>
<dbReference type="EMBL" id="JABSND010000349">
    <property type="protein sequence ID" value="KAI6291623.1"/>
    <property type="molecule type" value="Genomic_DNA"/>
</dbReference>
<dbReference type="SMART" id="SM00066">
    <property type="entry name" value="GAL4"/>
    <property type="match status" value="1"/>
</dbReference>
<keyword evidence="1" id="KW-0479">Metal-binding</keyword>
<evidence type="ECO:0000256" key="3">
    <source>
        <dbReference type="ARBA" id="ARBA00023015"/>
    </source>
</evidence>
<dbReference type="InterPro" id="IPR001138">
    <property type="entry name" value="Zn2Cys6_DnaBD"/>
</dbReference>
<dbReference type="Gene3D" id="4.10.240.10">
    <property type="entry name" value="Zn(2)-C6 fungal-type DNA-binding domain"/>
    <property type="match status" value="1"/>
</dbReference>
<protein>
    <recommendedName>
        <fullName evidence="8">Zn(2)-C6 fungal-type domain-containing protein</fullName>
    </recommendedName>
</protein>
<keyword evidence="6" id="KW-0539">Nucleus</keyword>
<evidence type="ECO:0000256" key="4">
    <source>
        <dbReference type="ARBA" id="ARBA00023125"/>
    </source>
</evidence>